<protein>
    <submittedName>
        <fullName evidence="2">N-acetyltransferase</fullName>
    </submittedName>
</protein>
<dbReference type="RefSeq" id="WP_203655501.1">
    <property type="nucleotide sequence ID" value="NZ_BAAAZM010000033.1"/>
</dbReference>
<dbReference type="InterPro" id="IPR016181">
    <property type="entry name" value="Acyl_CoA_acyltransferase"/>
</dbReference>
<proteinExistence type="predicted"/>
<dbReference type="PROSITE" id="PS51186">
    <property type="entry name" value="GNAT"/>
    <property type="match status" value="1"/>
</dbReference>
<comment type="caution">
    <text evidence="2">The sequence shown here is derived from an EMBL/GenBank/DDBJ whole genome shotgun (WGS) entry which is preliminary data.</text>
</comment>
<evidence type="ECO:0000313" key="2">
    <source>
        <dbReference type="EMBL" id="GID10280.1"/>
    </source>
</evidence>
<organism evidence="2 3">
    <name type="scientific">Actinocatenispora rupis</name>
    <dbReference type="NCBI Taxonomy" id="519421"/>
    <lineage>
        <taxon>Bacteria</taxon>
        <taxon>Bacillati</taxon>
        <taxon>Actinomycetota</taxon>
        <taxon>Actinomycetes</taxon>
        <taxon>Micromonosporales</taxon>
        <taxon>Micromonosporaceae</taxon>
        <taxon>Actinocatenispora</taxon>
    </lineage>
</organism>
<sequence length="195" mass="21142">MVVRLVPPSEILVANGVTLRRWRTGDARALCDVVRASLSHLRPWMPWATDGYDIDDARAFLTHSVETWDAGQDFQYAVVLGARRVVGSIGLMSRIGPGALEIGYWVDVRHTGQGIATRATAAVSAAGLAVPGIGYVEIRHDPANAASAAVPNRLGYRRVDDTVDADGRPSWAWRLSGDDLAASRVPDALGQRRFR</sequence>
<name>A0A8J3NB09_9ACTN</name>
<dbReference type="AlphaFoldDB" id="A0A8J3NB09"/>
<dbReference type="Proteomes" id="UP000612808">
    <property type="component" value="Unassembled WGS sequence"/>
</dbReference>
<dbReference type="SUPFAM" id="SSF55729">
    <property type="entry name" value="Acyl-CoA N-acyltransferases (Nat)"/>
    <property type="match status" value="1"/>
</dbReference>
<dbReference type="GO" id="GO:1990189">
    <property type="term" value="F:protein N-terminal-serine acetyltransferase activity"/>
    <property type="evidence" value="ECO:0007669"/>
    <property type="project" value="TreeGrafter"/>
</dbReference>
<evidence type="ECO:0000259" key="1">
    <source>
        <dbReference type="PROSITE" id="PS51186"/>
    </source>
</evidence>
<keyword evidence="3" id="KW-1185">Reference proteome</keyword>
<dbReference type="InterPro" id="IPR000182">
    <property type="entry name" value="GNAT_dom"/>
</dbReference>
<dbReference type="PANTHER" id="PTHR43441">
    <property type="entry name" value="RIBOSOMAL-PROTEIN-SERINE ACETYLTRANSFERASE"/>
    <property type="match status" value="1"/>
</dbReference>
<feature type="domain" description="N-acetyltransferase" evidence="1">
    <location>
        <begin position="17"/>
        <end position="176"/>
    </location>
</feature>
<dbReference type="PANTHER" id="PTHR43441:SF3">
    <property type="entry name" value="ACETYLTRANSFERASE"/>
    <property type="match status" value="1"/>
</dbReference>
<evidence type="ECO:0000313" key="3">
    <source>
        <dbReference type="Proteomes" id="UP000612808"/>
    </source>
</evidence>
<dbReference type="InterPro" id="IPR051908">
    <property type="entry name" value="Ribosomal_N-acetyltransferase"/>
</dbReference>
<reference evidence="2" key="1">
    <citation type="submission" date="2021-01" db="EMBL/GenBank/DDBJ databases">
        <title>Whole genome shotgun sequence of Actinocatenispora rupis NBRC 107355.</title>
        <authorList>
            <person name="Komaki H."/>
            <person name="Tamura T."/>
        </authorList>
    </citation>
    <scope>NUCLEOTIDE SEQUENCE</scope>
    <source>
        <strain evidence="2">NBRC 107355</strain>
    </source>
</reference>
<dbReference type="Pfam" id="PF13302">
    <property type="entry name" value="Acetyltransf_3"/>
    <property type="match status" value="1"/>
</dbReference>
<dbReference type="GO" id="GO:0005737">
    <property type="term" value="C:cytoplasm"/>
    <property type="evidence" value="ECO:0007669"/>
    <property type="project" value="TreeGrafter"/>
</dbReference>
<dbReference type="GO" id="GO:0008999">
    <property type="term" value="F:protein-N-terminal-alanine acetyltransferase activity"/>
    <property type="evidence" value="ECO:0007669"/>
    <property type="project" value="TreeGrafter"/>
</dbReference>
<gene>
    <name evidence="2" type="ORF">Aru02nite_11690</name>
</gene>
<dbReference type="Gene3D" id="3.40.630.30">
    <property type="match status" value="1"/>
</dbReference>
<accession>A0A8J3NB09</accession>
<dbReference type="EMBL" id="BOMB01000007">
    <property type="protein sequence ID" value="GID10280.1"/>
    <property type="molecule type" value="Genomic_DNA"/>
</dbReference>